<dbReference type="GO" id="GO:0006457">
    <property type="term" value="P:protein folding"/>
    <property type="evidence" value="ECO:0007669"/>
    <property type="project" value="InterPro"/>
</dbReference>
<keyword evidence="11" id="KW-0832">Ubl conjugation</keyword>
<comment type="function">
    <text evidence="16">Has a ubiquitin-protein ligase activity acting as an E3 ubiquitin protein ligase or as an ubiquitin-ubiquitin ligase promoting elongation of ubiquitin chains on substrates. By mediating 'Lys-48'-linked polyubiquitination of proteins could target them for proteasomal degradation. May also function as a chaperone, playing a role in transport to the cell membrane of BSG/Basigin for instance. Probable inactive PPIase with no peptidyl-prolyl cis-trans isomerase activity. As a component of the minor spliceosome, involved in the splicing of U12-type introns in pre-mRNAs.</text>
</comment>
<keyword evidence="12" id="KW-0007">Acetylation</keyword>
<protein>
    <recommendedName>
        <fullName evidence="18">RING-type E3 ubiquitin-protein ligase PPIL2</fullName>
        <ecNumber evidence="5">2.3.2.27</ecNumber>
    </recommendedName>
    <alternativeName>
        <fullName evidence="20">CYC4</fullName>
    </alternativeName>
    <alternativeName>
        <fullName evidence="19">Probable inactive peptidyl-prolyl cis-trans isomerase-like 2</fullName>
    </alternativeName>
</protein>
<dbReference type="SUPFAM" id="SSF57850">
    <property type="entry name" value="RING/U-box"/>
    <property type="match status" value="1"/>
</dbReference>
<dbReference type="Gene3D" id="3.30.40.10">
    <property type="entry name" value="Zinc/RING finger domain, C3HC4 (zinc finger)"/>
    <property type="match status" value="1"/>
</dbReference>
<evidence type="ECO:0000256" key="2">
    <source>
        <dbReference type="ARBA" id="ARBA00004123"/>
    </source>
</evidence>
<evidence type="ECO:0000256" key="4">
    <source>
        <dbReference type="ARBA" id="ARBA00007930"/>
    </source>
</evidence>
<keyword evidence="6" id="KW-1017">Isopeptide bond</keyword>
<dbReference type="PANTHER" id="PTHR45625:SF1">
    <property type="entry name" value="RING-TYPE E3 UBIQUITIN-PROTEIN LIGASE PPIL2"/>
    <property type="match status" value="1"/>
</dbReference>
<evidence type="ECO:0000313" key="24">
    <source>
        <dbReference type="Proteomes" id="UP001497382"/>
    </source>
</evidence>
<dbReference type="InterPro" id="IPR002130">
    <property type="entry name" value="Cyclophilin-type_PPIase_dom"/>
</dbReference>
<evidence type="ECO:0000256" key="7">
    <source>
        <dbReference type="ARBA" id="ARBA00022664"/>
    </source>
</evidence>
<dbReference type="GO" id="GO:0061630">
    <property type="term" value="F:ubiquitin protein ligase activity"/>
    <property type="evidence" value="ECO:0007669"/>
    <property type="project" value="UniProtKB-EC"/>
</dbReference>
<accession>A0AAV2BEQ4</accession>
<dbReference type="InterPro" id="IPR013083">
    <property type="entry name" value="Znf_RING/FYVE/PHD"/>
</dbReference>
<evidence type="ECO:0000256" key="13">
    <source>
        <dbReference type="ARBA" id="ARBA00023054"/>
    </source>
</evidence>
<sequence length="514" mass="57926">MTSEEIERHLEAKQSLRDLIPEKTPLTVPAEMFSNEPSVMEWYLTASEYTQYYGGKRTGVGNSSAAEFRRLPFDHCSLSLQPFEHPFCTPEGVIYDLMHIVPFLKKYGVDPATGKSLDQKSLLKLNFTKNADGKYHCPVLFKVFNENSHIVAIKTTGNVFSYEDPTNLEKFNFNNFHHVKNKLSVTEDFEADQNGENYGNLKSVNSVTRDVLEEIKREAANKKMEKKNEETEKADKFNAAHYSTGAVAASSTSTAVEPSTFHEAAILDDDIVRYSKVKKKGYLQIVSNLGPLNIELHCDMTPKTCENFMKLSKIGYYDNTIFHRSIKNFMIQGGDPTGTGSGGESAWKKPFKDEFKPNLSHQGRGILSMANSGPNTNKSQFFITYRSCQHLDKKHSIFGRVVGGLDTLSKMEKIKTDKDDKPLETIKIMKIMIFVDPFQEVDEELAKLRAEEKSAAEKALVVNEEPKSKKLKTYHQGVGKYINSAAIVNSEVYNNTEGKKKKNATGQFGDFSSW</sequence>
<evidence type="ECO:0000256" key="6">
    <source>
        <dbReference type="ARBA" id="ARBA00022499"/>
    </source>
</evidence>
<dbReference type="PANTHER" id="PTHR45625">
    <property type="entry name" value="PEPTIDYL-PROLYL CIS-TRANS ISOMERASE-RELATED"/>
    <property type="match status" value="1"/>
</dbReference>
<gene>
    <name evidence="23" type="ORF">LARSCL_LOCUS18881</name>
</gene>
<feature type="domain" description="PPIase cyclophilin-type" evidence="21">
    <location>
        <begin position="287"/>
        <end position="433"/>
    </location>
</feature>
<evidence type="ECO:0000256" key="3">
    <source>
        <dbReference type="ARBA" id="ARBA00004906"/>
    </source>
</evidence>
<comment type="pathway">
    <text evidence="3">Protein modification; protein ubiquitination.</text>
</comment>
<dbReference type="GO" id="GO:0003755">
    <property type="term" value="F:peptidyl-prolyl cis-trans isomerase activity"/>
    <property type="evidence" value="ECO:0007669"/>
    <property type="project" value="InterPro"/>
</dbReference>
<dbReference type="Pfam" id="PF00160">
    <property type="entry name" value="Pro_isomerase"/>
    <property type="match status" value="1"/>
</dbReference>
<dbReference type="Gene3D" id="2.40.100.10">
    <property type="entry name" value="Cyclophilin-like"/>
    <property type="match status" value="1"/>
</dbReference>
<keyword evidence="10" id="KW-0833">Ubl conjugation pathway</keyword>
<evidence type="ECO:0000256" key="8">
    <source>
        <dbReference type="ARBA" id="ARBA00022679"/>
    </source>
</evidence>
<dbReference type="Proteomes" id="UP001497382">
    <property type="component" value="Unassembled WGS sequence"/>
</dbReference>
<dbReference type="PROSITE" id="PS00170">
    <property type="entry name" value="CSA_PPIASE_1"/>
    <property type="match status" value="1"/>
</dbReference>
<dbReference type="FunFam" id="3.30.40.10:FF:000079">
    <property type="entry name" value="Peptidyl-prolyl cis-trans isomerase 2"/>
    <property type="match status" value="1"/>
</dbReference>
<evidence type="ECO:0000256" key="17">
    <source>
        <dbReference type="ARBA" id="ARBA00061807"/>
    </source>
</evidence>
<dbReference type="GO" id="GO:0008380">
    <property type="term" value="P:RNA splicing"/>
    <property type="evidence" value="ECO:0007669"/>
    <property type="project" value="UniProtKB-KW"/>
</dbReference>
<evidence type="ECO:0000256" key="20">
    <source>
        <dbReference type="ARBA" id="ARBA00079124"/>
    </source>
</evidence>
<dbReference type="GO" id="GO:0006397">
    <property type="term" value="P:mRNA processing"/>
    <property type="evidence" value="ECO:0007669"/>
    <property type="project" value="UniProtKB-KW"/>
</dbReference>
<dbReference type="CDD" id="cd01923">
    <property type="entry name" value="cyclophilin_RING"/>
    <property type="match status" value="1"/>
</dbReference>
<organism evidence="23 24">
    <name type="scientific">Larinioides sclopetarius</name>
    <dbReference type="NCBI Taxonomy" id="280406"/>
    <lineage>
        <taxon>Eukaryota</taxon>
        <taxon>Metazoa</taxon>
        <taxon>Ecdysozoa</taxon>
        <taxon>Arthropoda</taxon>
        <taxon>Chelicerata</taxon>
        <taxon>Arachnida</taxon>
        <taxon>Araneae</taxon>
        <taxon>Araneomorphae</taxon>
        <taxon>Entelegynae</taxon>
        <taxon>Araneoidea</taxon>
        <taxon>Araneidae</taxon>
        <taxon>Larinioides</taxon>
    </lineage>
</organism>
<dbReference type="FunFam" id="2.40.100.10:FF:000018">
    <property type="entry name" value="Peptidyl-prolyl cis-trans isomerase-like 2"/>
    <property type="match status" value="1"/>
</dbReference>
<dbReference type="EMBL" id="CAXIEN010000351">
    <property type="protein sequence ID" value="CAL1294712.1"/>
    <property type="molecule type" value="Genomic_DNA"/>
</dbReference>
<keyword evidence="14" id="KW-0508">mRNA splicing</keyword>
<reference evidence="23 24" key="1">
    <citation type="submission" date="2024-04" db="EMBL/GenBank/DDBJ databases">
        <authorList>
            <person name="Rising A."/>
            <person name="Reimegard J."/>
            <person name="Sonavane S."/>
            <person name="Akerstrom W."/>
            <person name="Nylinder S."/>
            <person name="Hedman E."/>
            <person name="Kallberg Y."/>
        </authorList>
    </citation>
    <scope>NUCLEOTIDE SEQUENCE [LARGE SCALE GENOMIC DNA]</scope>
</reference>
<evidence type="ECO:0000256" key="5">
    <source>
        <dbReference type="ARBA" id="ARBA00012483"/>
    </source>
</evidence>
<dbReference type="InterPro" id="IPR044666">
    <property type="entry name" value="Cyclophilin_A-like"/>
</dbReference>
<evidence type="ECO:0000256" key="12">
    <source>
        <dbReference type="ARBA" id="ARBA00022990"/>
    </source>
</evidence>
<evidence type="ECO:0000313" key="23">
    <source>
        <dbReference type="EMBL" id="CAL1294712.1"/>
    </source>
</evidence>
<dbReference type="PRINTS" id="PR00153">
    <property type="entry name" value="CSAPPISMRASE"/>
</dbReference>
<evidence type="ECO:0000256" key="18">
    <source>
        <dbReference type="ARBA" id="ARBA00073734"/>
    </source>
</evidence>
<dbReference type="AlphaFoldDB" id="A0AAV2BEQ4"/>
<feature type="domain" description="U-box" evidence="22">
    <location>
        <begin position="69"/>
        <end position="142"/>
    </location>
</feature>
<comment type="catalytic activity">
    <reaction evidence="1">
        <text>S-ubiquitinyl-[E2 ubiquitin-conjugating enzyme]-L-cysteine + [acceptor protein]-L-lysine = [E2 ubiquitin-conjugating enzyme]-L-cysteine + N(6)-ubiquitinyl-[acceptor protein]-L-lysine.</text>
        <dbReference type="EC" id="2.3.2.27"/>
    </reaction>
</comment>
<evidence type="ECO:0000259" key="21">
    <source>
        <dbReference type="PROSITE" id="PS50072"/>
    </source>
</evidence>
<keyword evidence="15" id="KW-0539">Nucleus</keyword>
<keyword evidence="13" id="KW-0175">Coiled coil</keyword>
<dbReference type="SMART" id="SM00504">
    <property type="entry name" value="Ubox"/>
    <property type="match status" value="1"/>
</dbReference>
<keyword evidence="24" id="KW-1185">Reference proteome</keyword>
<dbReference type="SUPFAM" id="SSF50891">
    <property type="entry name" value="Cyclophilin-like"/>
    <property type="match status" value="1"/>
</dbReference>
<dbReference type="GO" id="GO:0000209">
    <property type="term" value="P:protein polyubiquitination"/>
    <property type="evidence" value="ECO:0007669"/>
    <property type="project" value="TreeGrafter"/>
</dbReference>
<evidence type="ECO:0000256" key="11">
    <source>
        <dbReference type="ARBA" id="ARBA00022843"/>
    </source>
</evidence>
<dbReference type="InterPro" id="IPR029000">
    <property type="entry name" value="Cyclophilin-like_dom_sf"/>
</dbReference>
<dbReference type="PROSITE" id="PS50072">
    <property type="entry name" value="CSA_PPIASE_2"/>
    <property type="match status" value="1"/>
</dbReference>
<keyword evidence="8" id="KW-0808">Transferase</keyword>
<dbReference type="PROSITE" id="PS51698">
    <property type="entry name" value="U_BOX"/>
    <property type="match status" value="1"/>
</dbReference>
<comment type="caution">
    <text evidence="23">The sequence shown here is derived from an EMBL/GenBank/DDBJ whole genome shotgun (WGS) entry which is preliminary data.</text>
</comment>
<dbReference type="CDD" id="cd16663">
    <property type="entry name" value="RING-Ubox_PPIL2"/>
    <property type="match status" value="1"/>
</dbReference>
<keyword evidence="9" id="KW-0747">Spliceosome</keyword>
<comment type="similarity">
    <text evidence="4">Belongs to the cyclophilin-type PPIase family. PPIL2 subfamily.</text>
</comment>
<name>A0AAV2BEQ4_9ARAC</name>
<evidence type="ECO:0000256" key="1">
    <source>
        <dbReference type="ARBA" id="ARBA00000900"/>
    </source>
</evidence>
<evidence type="ECO:0000256" key="15">
    <source>
        <dbReference type="ARBA" id="ARBA00023242"/>
    </source>
</evidence>
<evidence type="ECO:0000256" key="16">
    <source>
        <dbReference type="ARBA" id="ARBA00059251"/>
    </source>
</evidence>
<comment type="subcellular location">
    <subcellularLocation>
        <location evidence="2">Nucleus</location>
    </subcellularLocation>
</comment>
<evidence type="ECO:0000256" key="10">
    <source>
        <dbReference type="ARBA" id="ARBA00022786"/>
    </source>
</evidence>
<dbReference type="InterPro" id="IPR020892">
    <property type="entry name" value="Cyclophilin-type_PPIase_CS"/>
</dbReference>
<proteinExistence type="inferred from homology"/>
<keyword evidence="7" id="KW-0507">mRNA processing</keyword>
<evidence type="ECO:0000259" key="22">
    <source>
        <dbReference type="PROSITE" id="PS51698"/>
    </source>
</evidence>
<evidence type="ECO:0000256" key="9">
    <source>
        <dbReference type="ARBA" id="ARBA00022728"/>
    </source>
</evidence>
<dbReference type="EC" id="2.3.2.27" evidence="5"/>
<dbReference type="GO" id="GO:0071013">
    <property type="term" value="C:catalytic step 2 spliceosome"/>
    <property type="evidence" value="ECO:0007669"/>
    <property type="project" value="TreeGrafter"/>
</dbReference>
<dbReference type="InterPro" id="IPR026951">
    <property type="entry name" value="PPIL2_U-box_dom"/>
</dbReference>
<evidence type="ECO:0000256" key="14">
    <source>
        <dbReference type="ARBA" id="ARBA00023187"/>
    </source>
</evidence>
<dbReference type="InterPro" id="IPR003613">
    <property type="entry name" value="Ubox_domain"/>
</dbReference>
<comment type="subunit">
    <text evidence="17">Component of the minor spliceosome, which splices U12-type introns. Within this complex, interacts with PRPF8/PRP8, EFTUD2/SNU114 and PLRG1. Interacts with isoform 2 of BSG. Interacts (via the PPIase cyclophilin-type domain) with CRNKL1; they may form a trimeric complex with HSP90.</text>
</comment>
<evidence type="ECO:0000256" key="19">
    <source>
        <dbReference type="ARBA" id="ARBA00078275"/>
    </source>
</evidence>